<name>A0A6A5HYA6_CAERE</name>
<keyword evidence="1" id="KW-0472">Membrane</keyword>
<evidence type="ECO:0000256" key="1">
    <source>
        <dbReference type="SAM" id="Phobius"/>
    </source>
</evidence>
<keyword evidence="1" id="KW-0812">Transmembrane</keyword>
<evidence type="ECO:0000313" key="2">
    <source>
        <dbReference type="EMBL" id="KAF1771643.1"/>
    </source>
</evidence>
<dbReference type="KEGG" id="crq:GCK72_003470"/>
<feature type="transmembrane region" description="Helical" evidence="1">
    <location>
        <begin position="12"/>
        <end position="29"/>
    </location>
</feature>
<sequence>MEKILTLSTRFPPLSVAFACASFIPIGLISRLIARPPGLCGASIIIAFIGPAFLTTGASEEDDSGAISDDVAASEASDDVAVTSGVFLVALVLTDRLLFTGIASIICTPATFFVYCRFTTTSGVEVGGACRFSGFLEAPDAPERISPTKSSVDVAGAAGTLIWAVLRFGRFKEDSEDSEEVGVAVGGGALV</sequence>
<proteinExistence type="predicted"/>
<comment type="caution">
    <text evidence="2">The sequence shown here is derived from an EMBL/GenBank/DDBJ whole genome shotgun (WGS) entry which is preliminary data.</text>
</comment>
<dbReference type="RefSeq" id="XP_053592717.1">
    <property type="nucleotide sequence ID" value="XM_053724072.1"/>
</dbReference>
<dbReference type="EMBL" id="WUAV01000001">
    <property type="protein sequence ID" value="KAF1771643.1"/>
    <property type="molecule type" value="Genomic_DNA"/>
</dbReference>
<dbReference type="CTD" id="78773630"/>
<feature type="transmembrane region" description="Helical" evidence="1">
    <location>
        <begin position="97"/>
        <end position="116"/>
    </location>
</feature>
<reference evidence="2 3" key="1">
    <citation type="submission" date="2019-12" db="EMBL/GenBank/DDBJ databases">
        <title>Chromosome-level assembly of the Caenorhabditis remanei genome.</title>
        <authorList>
            <person name="Teterina A.A."/>
            <person name="Willis J.H."/>
            <person name="Phillips P.C."/>
        </authorList>
    </citation>
    <scope>NUCLEOTIDE SEQUENCE [LARGE SCALE GENOMIC DNA]</scope>
    <source>
        <strain evidence="2 3">PX506</strain>
        <tissue evidence="2">Whole organism</tissue>
    </source>
</reference>
<accession>A0A6A5HYA6</accession>
<dbReference type="Proteomes" id="UP000483820">
    <property type="component" value="Chromosome I"/>
</dbReference>
<gene>
    <name evidence="2" type="ORF">GCK72_003470</name>
</gene>
<evidence type="ECO:0000313" key="3">
    <source>
        <dbReference type="Proteomes" id="UP000483820"/>
    </source>
</evidence>
<organism evidence="2 3">
    <name type="scientific">Caenorhabditis remanei</name>
    <name type="common">Caenorhabditis vulgaris</name>
    <dbReference type="NCBI Taxonomy" id="31234"/>
    <lineage>
        <taxon>Eukaryota</taxon>
        <taxon>Metazoa</taxon>
        <taxon>Ecdysozoa</taxon>
        <taxon>Nematoda</taxon>
        <taxon>Chromadorea</taxon>
        <taxon>Rhabditida</taxon>
        <taxon>Rhabditina</taxon>
        <taxon>Rhabditomorpha</taxon>
        <taxon>Rhabditoidea</taxon>
        <taxon>Rhabditidae</taxon>
        <taxon>Peloderinae</taxon>
        <taxon>Caenorhabditis</taxon>
    </lineage>
</organism>
<protein>
    <submittedName>
        <fullName evidence="2">Uncharacterized protein</fullName>
    </submittedName>
</protein>
<feature type="transmembrane region" description="Helical" evidence="1">
    <location>
        <begin position="36"/>
        <end position="54"/>
    </location>
</feature>
<dbReference type="AlphaFoldDB" id="A0A6A5HYA6"/>
<keyword evidence="1" id="KW-1133">Transmembrane helix</keyword>
<dbReference type="GeneID" id="78773630"/>